<protein>
    <recommendedName>
        <fullName evidence="3">DUF885 domain-containing protein</fullName>
    </recommendedName>
</protein>
<keyword evidence="2" id="KW-1185">Reference proteome</keyword>
<evidence type="ECO:0008006" key="3">
    <source>
        <dbReference type="Google" id="ProtNLM"/>
    </source>
</evidence>
<comment type="caution">
    <text evidence="1">The sequence shown here is derived from an EMBL/GenBank/DDBJ whole genome shotgun (WGS) entry which is preliminary data.</text>
</comment>
<dbReference type="AlphaFoldDB" id="A0A9X3NN87"/>
<name>A0A9X3NN87_9ACTN</name>
<organism evidence="1 2">
    <name type="scientific">Streptomonospora mangrovi</name>
    <dbReference type="NCBI Taxonomy" id="2883123"/>
    <lineage>
        <taxon>Bacteria</taxon>
        <taxon>Bacillati</taxon>
        <taxon>Actinomycetota</taxon>
        <taxon>Actinomycetes</taxon>
        <taxon>Streptosporangiales</taxon>
        <taxon>Nocardiopsidaceae</taxon>
        <taxon>Streptomonospora</taxon>
    </lineage>
</organism>
<dbReference type="RefSeq" id="WP_270072177.1">
    <property type="nucleotide sequence ID" value="NZ_JAJAQC010000016.1"/>
</dbReference>
<evidence type="ECO:0000313" key="1">
    <source>
        <dbReference type="EMBL" id="MDA0564894.1"/>
    </source>
</evidence>
<dbReference type="EMBL" id="JAJAQC010000016">
    <property type="protein sequence ID" value="MDA0564894.1"/>
    <property type="molecule type" value="Genomic_DNA"/>
</dbReference>
<proteinExistence type="predicted"/>
<sequence>MADLDAPAESAHDAGGAADRWLREYALTALRIDRLATEGGGATVLIYRGPEKWRAAAAAEPPPDPARLAEDAGRLLGEIPFGPPRAAYLGAQVRAMRAVARALAGRRAAPGDHARDCLGVEPVPRPESDFAAAHGLLDAALPRTGGTLAGRLHAWQDRHALRRTDLLPDLLDRAVAECRRRTEAAFAALPAGASVEVRLVTEGGFQGAGHYAGGARGTLFVNTSVPFNLADLLYLVSHEVYPGHIAESMLKESHLVERRGLLDHRVRFMVSPSFVLSEGLGLHAQELVFPGDDAQRWLCDHLPAEAGAAPDDCDLAAVHRAKNVLWGVWANAALMAAEGRGEDEVAAYLTRWALLDEAGLAAALALVRAPAMGTYVLGYDLGRRIVAPWLAGPDRARRVRRLLTEQLLPVDLLPADSPLHPAPGAR</sequence>
<reference evidence="1" key="1">
    <citation type="submission" date="2021-10" db="EMBL/GenBank/DDBJ databases">
        <title>Streptomonospora sp. nov., isolated from mangrove soil.</title>
        <authorList>
            <person name="Chen X."/>
            <person name="Ge X."/>
            <person name="Liu W."/>
        </authorList>
    </citation>
    <scope>NUCLEOTIDE SEQUENCE</scope>
    <source>
        <strain evidence="1">S1-112</strain>
    </source>
</reference>
<accession>A0A9X3NN87</accession>
<evidence type="ECO:0000313" key="2">
    <source>
        <dbReference type="Proteomes" id="UP001140076"/>
    </source>
</evidence>
<gene>
    <name evidence="1" type="ORF">LG943_11250</name>
</gene>
<dbReference type="Proteomes" id="UP001140076">
    <property type="component" value="Unassembled WGS sequence"/>
</dbReference>